<accession>A0A846QKF5</accession>
<dbReference type="Gene3D" id="3.40.640.10">
    <property type="entry name" value="Type I PLP-dependent aspartate aminotransferase-like (Major domain)"/>
    <property type="match status" value="1"/>
</dbReference>
<dbReference type="NCBIfam" id="TIGR04350">
    <property type="entry name" value="C_S_lyase_PatB"/>
    <property type="match status" value="1"/>
</dbReference>
<evidence type="ECO:0000256" key="3">
    <source>
        <dbReference type="ARBA" id="ARBA00022898"/>
    </source>
</evidence>
<dbReference type="Proteomes" id="UP000580856">
    <property type="component" value="Unassembled WGS sequence"/>
</dbReference>
<comment type="caution">
    <text evidence="7">The sequence shown here is derived from an EMBL/GenBank/DDBJ whole genome shotgun (WGS) entry which is preliminary data.</text>
</comment>
<dbReference type="EC" id="4.4.1.13" evidence="2"/>
<evidence type="ECO:0000256" key="1">
    <source>
        <dbReference type="ARBA" id="ARBA00001933"/>
    </source>
</evidence>
<dbReference type="GO" id="GO:0030170">
    <property type="term" value="F:pyridoxal phosphate binding"/>
    <property type="evidence" value="ECO:0007669"/>
    <property type="project" value="InterPro"/>
</dbReference>
<evidence type="ECO:0000256" key="5">
    <source>
        <dbReference type="ARBA" id="ARBA00037974"/>
    </source>
</evidence>
<dbReference type="GO" id="GO:0047804">
    <property type="term" value="F:cysteine-S-conjugate beta-lyase activity"/>
    <property type="evidence" value="ECO:0007669"/>
    <property type="project" value="UniProtKB-EC"/>
</dbReference>
<protein>
    <recommendedName>
        <fullName evidence="2">cysteine-S-conjugate beta-lyase</fullName>
        <ecNumber evidence="2">4.4.1.13</ecNumber>
    </recommendedName>
</protein>
<dbReference type="RefSeq" id="WP_209280049.1">
    <property type="nucleotide sequence ID" value="NZ_JAATJA010000001.1"/>
</dbReference>
<proteinExistence type="inferred from homology"/>
<dbReference type="Pfam" id="PF00155">
    <property type="entry name" value="Aminotran_1_2"/>
    <property type="match status" value="1"/>
</dbReference>
<dbReference type="InterPro" id="IPR015422">
    <property type="entry name" value="PyrdxlP-dep_Trfase_small"/>
</dbReference>
<evidence type="ECO:0000313" key="8">
    <source>
        <dbReference type="Proteomes" id="UP000580856"/>
    </source>
</evidence>
<keyword evidence="4 7" id="KW-0456">Lyase</keyword>
<dbReference type="InterPro" id="IPR004839">
    <property type="entry name" value="Aminotransferase_I/II_large"/>
</dbReference>
<evidence type="ECO:0000259" key="6">
    <source>
        <dbReference type="Pfam" id="PF00155"/>
    </source>
</evidence>
<name>A0A846QKF5_9BACT</name>
<evidence type="ECO:0000256" key="2">
    <source>
        <dbReference type="ARBA" id="ARBA00012224"/>
    </source>
</evidence>
<sequence length="403" mass="45231">MAITYDFDTPVDRRETGSVKWQLVRDGIDPESWHVGNDCFEPNGIIPMWVADMDFRCPDEIVNALVERARHGVFGYTLATDDYRAAVCDWMRRRQGWAARPKWIVPTPGIVPALHWLVRAFTKPGEQVLVQPPVYYPFFNAAKASDRPLARNPLVRDGDHYHMNYEELERIAADPQVTLAILSNPHNPVGRVWQPEELRRFGEICTRHGVLVVADEIHGDLVLPGHTFTPYASLGDNLAALSIICTAPSKTFNLAGLQTSNIFIPDETLRERFSAEVRANGIFDPNPFGMVACQTAYTHGEAWLDQLLTYIEGNVDFLVDTLARTVPEITVIRPEGTYLAWLDCRALGITRPALEKLFLHDARVFLDEGRMFGPEGDGFERINLACPRSVLAEALSRIAAAAH</sequence>
<dbReference type="InterPro" id="IPR027619">
    <property type="entry name" value="C-S_lyase_PatB-like"/>
</dbReference>
<dbReference type="Gene3D" id="3.90.1150.10">
    <property type="entry name" value="Aspartate Aminotransferase, domain 1"/>
    <property type="match status" value="1"/>
</dbReference>
<dbReference type="CDD" id="cd00609">
    <property type="entry name" value="AAT_like"/>
    <property type="match status" value="1"/>
</dbReference>
<evidence type="ECO:0000256" key="4">
    <source>
        <dbReference type="ARBA" id="ARBA00023239"/>
    </source>
</evidence>
<dbReference type="AlphaFoldDB" id="A0A846QKF5"/>
<evidence type="ECO:0000313" key="7">
    <source>
        <dbReference type="EMBL" id="NJB66663.1"/>
    </source>
</evidence>
<gene>
    <name evidence="7" type="ORF">GGQ74_000303</name>
</gene>
<reference evidence="7 8" key="1">
    <citation type="submission" date="2020-03" db="EMBL/GenBank/DDBJ databases">
        <title>Genomic Encyclopedia of Type Strains, Phase IV (KMG-IV): sequencing the most valuable type-strain genomes for metagenomic binning, comparative biology and taxonomic classification.</title>
        <authorList>
            <person name="Goeker M."/>
        </authorList>
    </citation>
    <scope>NUCLEOTIDE SEQUENCE [LARGE SCALE GENOMIC DNA]</scope>
    <source>
        <strain evidence="7 8">DSM 24233</strain>
    </source>
</reference>
<keyword evidence="3" id="KW-0663">Pyridoxal phosphate</keyword>
<dbReference type="PANTHER" id="PTHR43525:SF1">
    <property type="entry name" value="PROTEIN MALY"/>
    <property type="match status" value="1"/>
</dbReference>
<comment type="similarity">
    <text evidence="5">Belongs to the class-II pyridoxal-phosphate-dependent aminotransferase family. MalY/PatB cystathionine beta-lyase subfamily.</text>
</comment>
<dbReference type="InterPro" id="IPR015421">
    <property type="entry name" value="PyrdxlP-dep_Trfase_major"/>
</dbReference>
<feature type="domain" description="Aminotransferase class I/classII large" evidence="6">
    <location>
        <begin position="52"/>
        <end position="398"/>
    </location>
</feature>
<organism evidence="7 8">
    <name type="scientific">Desulfobaculum xiamenense</name>
    <dbReference type="NCBI Taxonomy" id="995050"/>
    <lineage>
        <taxon>Bacteria</taxon>
        <taxon>Pseudomonadati</taxon>
        <taxon>Thermodesulfobacteriota</taxon>
        <taxon>Desulfovibrionia</taxon>
        <taxon>Desulfovibrionales</taxon>
        <taxon>Desulfovibrionaceae</taxon>
        <taxon>Desulfobaculum</taxon>
    </lineage>
</organism>
<dbReference type="InterPro" id="IPR051798">
    <property type="entry name" value="Class-II_PLP-Dep_Aminotrans"/>
</dbReference>
<dbReference type="InterPro" id="IPR015424">
    <property type="entry name" value="PyrdxlP-dep_Trfase"/>
</dbReference>
<dbReference type="PANTHER" id="PTHR43525">
    <property type="entry name" value="PROTEIN MALY"/>
    <property type="match status" value="1"/>
</dbReference>
<comment type="cofactor">
    <cofactor evidence="1">
        <name>pyridoxal 5'-phosphate</name>
        <dbReference type="ChEBI" id="CHEBI:597326"/>
    </cofactor>
</comment>
<dbReference type="EMBL" id="JAATJA010000001">
    <property type="protein sequence ID" value="NJB66663.1"/>
    <property type="molecule type" value="Genomic_DNA"/>
</dbReference>
<dbReference type="SUPFAM" id="SSF53383">
    <property type="entry name" value="PLP-dependent transferases"/>
    <property type="match status" value="1"/>
</dbReference>
<keyword evidence="8" id="KW-1185">Reference proteome</keyword>